<dbReference type="RefSeq" id="WP_149468882.1">
    <property type="nucleotide sequence ID" value="NZ_QOKW01000006.1"/>
</dbReference>
<feature type="modified residue" description="4-aspartylphosphate" evidence="1">
    <location>
        <position position="68"/>
    </location>
</feature>
<evidence type="ECO:0000259" key="2">
    <source>
        <dbReference type="PROSITE" id="PS50110"/>
    </source>
</evidence>
<dbReference type="PROSITE" id="PS50110">
    <property type="entry name" value="RESPONSE_REGULATORY"/>
    <property type="match status" value="1"/>
</dbReference>
<dbReference type="EMBL" id="QOKW01000006">
    <property type="protein sequence ID" value="KAA0681515.1"/>
    <property type="molecule type" value="Genomic_DNA"/>
</dbReference>
<reference evidence="3 4" key="1">
    <citation type="submission" date="2018-07" db="EMBL/GenBank/DDBJ databases">
        <title>Genome sequence of Azospirillum sp. ATCC 49961.</title>
        <authorList>
            <person name="Sant'Anna F.H."/>
            <person name="Baldani J.I."/>
            <person name="Zilli J.E."/>
            <person name="Reis V.M."/>
            <person name="Hartmann A."/>
            <person name="Cruz L."/>
            <person name="de Souza E.M."/>
            <person name="de Oliveira Pedrosa F."/>
            <person name="Passaglia L.M.P."/>
        </authorList>
    </citation>
    <scope>NUCLEOTIDE SEQUENCE [LARGE SCALE GENOMIC DNA]</scope>
    <source>
        <strain evidence="3 4">ATCC 49961</strain>
    </source>
</reference>
<dbReference type="SMART" id="SM00448">
    <property type="entry name" value="REC"/>
    <property type="match status" value="1"/>
</dbReference>
<accession>A0A9W7NKT2</accession>
<name>A0A9W7NKT2_9PROT</name>
<evidence type="ECO:0000313" key="3">
    <source>
        <dbReference type="EMBL" id="KAA0681515.1"/>
    </source>
</evidence>
<dbReference type="OrthoDB" id="7307559at2"/>
<comment type="caution">
    <text evidence="3">The sequence shown here is derived from an EMBL/GenBank/DDBJ whole genome shotgun (WGS) entry which is preliminary data.</text>
</comment>
<dbReference type="GO" id="GO:0000160">
    <property type="term" value="P:phosphorelay signal transduction system"/>
    <property type="evidence" value="ECO:0007669"/>
    <property type="project" value="InterPro"/>
</dbReference>
<dbReference type="AlphaFoldDB" id="A0A9W7NKT2"/>
<dbReference type="InterPro" id="IPR011006">
    <property type="entry name" value="CheY-like_superfamily"/>
</dbReference>
<dbReference type="InterPro" id="IPR001789">
    <property type="entry name" value="Sig_transdc_resp-reg_receiver"/>
</dbReference>
<evidence type="ECO:0000313" key="4">
    <source>
        <dbReference type="Proteomes" id="UP000480854"/>
    </source>
</evidence>
<dbReference type="CDD" id="cd00156">
    <property type="entry name" value="REC"/>
    <property type="match status" value="1"/>
</dbReference>
<gene>
    <name evidence="3" type="ORF">DS843_10740</name>
</gene>
<keyword evidence="4" id="KW-1185">Reference proteome</keyword>
<proteinExistence type="predicted"/>
<sequence length="138" mass="14682">MTDAPLAGRTANSGTLTVALLEDDMVLCLCMETLFEDWGMLLVSGSTPAALLDALNSGTLRPDILVADYHLGRHGKAPDLVRKVLEELGASVPVIITTGDESVPTQTDIRAAGWHSLPKPYDPDSLRAMILTVLGRTA</sequence>
<feature type="domain" description="Response regulatory" evidence="2">
    <location>
        <begin position="17"/>
        <end position="134"/>
    </location>
</feature>
<dbReference type="SUPFAM" id="SSF52172">
    <property type="entry name" value="CheY-like"/>
    <property type="match status" value="1"/>
</dbReference>
<keyword evidence="1" id="KW-0597">Phosphoprotein</keyword>
<evidence type="ECO:0000256" key="1">
    <source>
        <dbReference type="PROSITE-ProRule" id="PRU00169"/>
    </source>
</evidence>
<dbReference type="Gene3D" id="3.40.50.2300">
    <property type="match status" value="1"/>
</dbReference>
<dbReference type="Proteomes" id="UP000480854">
    <property type="component" value="Unassembled WGS sequence"/>
</dbReference>
<organism evidence="3 4">
    <name type="scientific">Roseomonas genomospecies 6</name>
    <dbReference type="NCBI Taxonomy" id="214106"/>
    <lineage>
        <taxon>Bacteria</taxon>
        <taxon>Pseudomonadati</taxon>
        <taxon>Pseudomonadota</taxon>
        <taxon>Alphaproteobacteria</taxon>
        <taxon>Acetobacterales</taxon>
        <taxon>Roseomonadaceae</taxon>
        <taxon>Roseomonas</taxon>
    </lineage>
</organism>
<protein>
    <submittedName>
        <fullName evidence="3">Response regulator</fullName>
    </submittedName>
</protein>